<evidence type="ECO:0000313" key="1">
    <source>
        <dbReference type="EMBL" id="TSB46855.1"/>
    </source>
</evidence>
<protein>
    <recommendedName>
        <fullName evidence="3">Sporulation protein</fullName>
    </recommendedName>
</protein>
<dbReference type="AlphaFoldDB" id="A0A553ZZK0"/>
<dbReference type="EMBL" id="VLXZ01000004">
    <property type="protein sequence ID" value="TSB46855.1"/>
    <property type="molecule type" value="Genomic_DNA"/>
</dbReference>
<organism evidence="1 2">
    <name type="scientific">Alkalicoccobacillus porphyridii</name>
    <dbReference type="NCBI Taxonomy" id="2597270"/>
    <lineage>
        <taxon>Bacteria</taxon>
        <taxon>Bacillati</taxon>
        <taxon>Bacillota</taxon>
        <taxon>Bacilli</taxon>
        <taxon>Bacillales</taxon>
        <taxon>Bacillaceae</taxon>
        <taxon>Alkalicoccobacillus</taxon>
    </lineage>
</organism>
<evidence type="ECO:0000313" key="2">
    <source>
        <dbReference type="Proteomes" id="UP000318521"/>
    </source>
</evidence>
<comment type="caution">
    <text evidence="1">The sequence shown here is derived from an EMBL/GenBank/DDBJ whole genome shotgun (WGS) entry which is preliminary data.</text>
</comment>
<name>A0A553ZZK0_9BACI</name>
<reference evidence="1 2" key="1">
    <citation type="submission" date="2019-07" db="EMBL/GenBank/DDBJ databases">
        <authorList>
            <person name="Park Y.J."/>
            <person name="Jeong S.E."/>
            <person name="Jung H.S."/>
        </authorList>
    </citation>
    <scope>NUCLEOTIDE SEQUENCE [LARGE SCALE GENOMIC DNA]</scope>
    <source>
        <strain evidence="2">P16(2019)</strain>
    </source>
</reference>
<sequence length="142" mass="16559">MKHRYLAVLLIVVFITGCGEADNTKALSTEVGEPVQRQAEVDEAKQILLSMEEIKDVKGVQYTHLLFLAPDVKQFDRLKLEHVRQEAFQKVKKEYPNAKVHVSTDKKIYMELDKLERKLYDHDISEEELKNKLMKLEEDMKG</sequence>
<dbReference type="PROSITE" id="PS51257">
    <property type="entry name" value="PROKAR_LIPOPROTEIN"/>
    <property type="match status" value="1"/>
</dbReference>
<proteinExistence type="predicted"/>
<evidence type="ECO:0008006" key="3">
    <source>
        <dbReference type="Google" id="ProtNLM"/>
    </source>
</evidence>
<gene>
    <name evidence="1" type="ORF">FN960_07475</name>
</gene>
<dbReference type="OrthoDB" id="2885813at2"/>
<keyword evidence="2" id="KW-1185">Reference proteome</keyword>
<dbReference type="RefSeq" id="WP_143848085.1">
    <property type="nucleotide sequence ID" value="NZ_VLXZ01000004.1"/>
</dbReference>
<dbReference type="Proteomes" id="UP000318521">
    <property type="component" value="Unassembled WGS sequence"/>
</dbReference>
<accession>A0A553ZZK0</accession>